<dbReference type="NCBIfam" id="NF006829">
    <property type="entry name" value="PRK09352.1"/>
    <property type="match status" value="1"/>
</dbReference>
<evidence type="ECO:0000313" key="12">
    <source>
        <dbReference type="Proteomes" id="UP000192907"/>
    </source>
</evidence>
<gene>
    <name evidence="8" type="primary">fabH</name>
    <name evidence="11" type="ORF">SAMN06296036_101146</name>
</gene>
<comment type="domain">
    <text evidence="8">The last Arg residue of the ACP-binding site is essential for the weak association between ACP/AcpP and FabH.</text>
</comment>
<dbReference type="NCBIfam" id="TIGR00747">
    <property type="entry name" value="fabH"/>
    <property type="match status" value="1"/>
</dbReference>
<feature type="active site" evidence="8">
    <location>
        <position position="115"/>
    </location>
</feature>
<dbReference type="AlphaFoldDB" id="A0A1Y6B7I6"/>
<dbReference type="PANTHER" id="PTHR43091">
    <property type="entry name" value="3-OXOACYL-[ACYL-CARRIER-PROTEIN] SYNTHASE"/>
    <property type="match status" value="1"/>
</dbReference>
<keyword evidence="6 8" id="KW-0275">Fatty acid biosynthesis</keyword>
<feature type="active site" evidence="8">
    <location>
        <position position="259"/>
    </location>
</feature>
<keyword evidence="8" id="KW-0963">Cytoplasm</keyword>
<comment type="pathway">
    <text evidence="8">Lipid metabolism; fatty acid biosynthesis.</text>
</comment>
<dbReference type="InterPro" id="IPR016039">
    <property type="entry name" value="Thiolase-like"/>
</dbReference>
<dbReference type="GO" id="GO:0033818">
    <property type="term" value="F:beta-ketoacyl-acyl-carrier-protein synthase III activity"/>
    <property type="evidence" value="ECO:0007669"/>
    <property type="project" value="UniProtKB-UniRule"/>
</dbReference>
<evidence type="ECO:0000256" key="4">
    <source>
        <dbReference type="ARBA" id="ARBA00022832"/>
    </source>
</evidence>
<organism evidence="11 12">
    <name type="scientific">Pseudobacteriovorax antillogorgiicola</name>
    <dbReference type="NCBI Taxonomy" id="1513793"/>
    <lineage>
        <taxon>Bacteria</taxon>
        <taxon>Pseudomonadati</taxon>
        <taxon>Bdellovibrionota</taxon>
        <taxon>Oligoflexia</taxon>
        <taxon>Oligoflexales</taxon>
        <taxon>Pseudobacteriovoracaceae</taxon>
        <taxon>Pseudobacteriovorax</taxon>
    </lineage>
</organism>
<evidence type="ECO:0000256" key="3">
    <source>
        <dbReference type="ARBA" id="ARBA00022679"/>
    </source>
</evidence>
<accession>A0A1Y6B7I6</accession>
<dbReference type="PANTHER" id="PTHR43091:SF1">
    <property type="entry name" value="BETA-KETOACYL-[ACYL-CARRIER-PROTEIN] SYNTHASE III, CHLOROPLASTIC"/>
    <property type="match status" value="1"/>
</dbReference>
<dbReference type="EMBL" id="FWZT01000001">
    <property type="protein sequence ID" value="SME88362.1"/>
    <property type="molecule type" value="Genomic_DNA"/>
</dbReference>
<dbReference type="GO" id="GO:0006633">
    <property type="term" value="P:fatty acid biosynthetic process"/>
    <property type="evidence" value="ECO:0007669"/>
    <property type="project" value="UniProtKB-UniRule"/>
</dbReference>
<keyword evidence="2 8" id="KW-0444">Lipid biosynthesis</keyword>
<reference evidence="12" key="1">
    <citation type="submission" date="2017-04" db="EMBL/GenBank/DDBJ databases">
        <authorList>
            <person name="Varghese N."/>
            <person name="Submissions S."/>
        </authorList>
    </citation>
    <scope>NUCLEOTIDE SEQUENCE [LARGE SCALE GENOMIC DNA]</scope>
    <source>
        <strain evidence="12">RKEM611</strain>
    </source>
</reference>
<dbReference type="InterPro" id="IPR004655">
    <property type="entry name" value="FabH"/>
</dbReference>
<dbReference type="EC" id="2.3.1.180" evidence="8"/>
<comment type="subunit">
    <text evidence="8">Homodimer.</text>
</comment>
<feature type="active site" evidence="8">
    <location>
        <position position="289"/>
    </location>
</feature>
<evidence type="ECO:0000256" key="8">
    <source>
        <dbReference type="HAMAP-Rule" id="MF_01815"/>
    </source>
</evidence>
<evidence type="ECO:0000256" key="6">
    <source>
        <dbReference type="ARBA" id="ARBA00023160"/>
    </source>
</evidence>
<keyword evidence="8" id="KW-0012">Acyltransferase</keyword>
<keyword evidence="3 8" id="KW-0808">Transferase</keyword>
<dbReference type="Gene3D" id="3.40.47.10">
    <property type="match status" value="1"/>
</dbReference>
<evidence type="ECO:0000256" key="7">
    <source>
        <dbReference type="ARBA" id="ARBA00023268"/>
    </source>
</evidence>
<dbReference type="HAMAP" id="MF_01815">
    <property type="entry name" value="FabH"/>
    <property type="match status" value="1"/>
</dbReference>
<evidence type="ECO:0000256" key="1">
    <source>
        <dbReference type="ARBA" id="ARBA00008642"/>
    </source>
</evidence>
<dbReference type="STRING" id="1513793.SAMN06296036_101146"/>
<comment type="function">
    <text evidence="8">Catalyzes the condensation reaction of fatty acid synthesis by the addition to an acyl acceptor of two carbons from malonyl-ACP. Catalyzes the first condensation reaction which initiates fatty acid synthesis and may therefore play a role in governing the total rate of fatty acid production. Possesses both acetoacetyl-ACP synthase and acetyl transacylase activities. Its substrate specificity determines the biosynthesis of branched-chain and/or straight-chain of fatty acids.</text>
</comment>
<dbReference type="InterPro" id="IPR013751">
    <property type="entry name" value="ACP_syn_III_N"/>
</dbReference>
<keyword evidence="12" id="KW-1185">Reference proteome</keyword>
<dbReference type="OrthoDB" id="9815506at2"/>
<dbReference type="CDD" id="cd00830">
    <property type="entry name" value="KAS_III"/>
    <property type="match status" value="1"/>
</dbReference>
<dbReference type="Proteomes" id="UP000192907">
    <property type="component" value="Unassembled WGS sequence"/>
</dbReference>
<name>A0A1Y6B7I6_9BACT</name>
<evidence type="ECO:0000313" key="11">
    <source>
        <dbReference type="EMBL" id="SME88362.1"/>
    </source>
</evidence>
<proteinExistence type="inferred from homology"/>
<protein>
    <recommendedName>
        <fullName evidence="8">Beta-ketoacyl-[acyl-carrier-protein] synthase III</fullName>
        <shortName evidence="8">Beta-ketoacyl-ACP synthase III</shortName>
        <shortName evidence="8">KAS III</shortName>
        <ecNumber evidence="8">2.3.1.180</ecNumber>
    </recommendedName>
    <alternativeName>
        <fullName evidence="8">3-oxoacyl-[acyl-carrier-protein] synthase 3</fullName>
    </alternativeName>
    <alternativeName>
        <fullName evidence="8">3-oxoacyl-[acyl-carrier-protein] synthase III</fullName>
    </alternativeName>
</protein>
<dbReference type="SUPFAM" id="SSF53901">
    <property type="entry name" value="Thiolase-like"/>
    <property type="match status" value="1"/>
</dbReference>
<dbReference type="RefSeq" id="WP_132314720.1">
    <property type="nucleotide sequence ID" value="NZ_FWZT01000001.1"/>
</dbReference>
<evidence type="ECO:0000259" key="10">
    <source>
        <dbReference type="Pfam" id="PF08545"/>
    </source>
</evidence>
<comment type="subcellular location">
    <subcellularLocation>
        <location evidence="8">Cytoplasm</location>
    </subcellularLocation>
</comment>
<feature type="region of interest" description="ACP-binding" evidence="8">
    <location>
        <begin position="260"/>
        <end position="264"/>
    </location>
</feature>
<keyword evidence="4 8" id="KW-0276">Fatty acid metabolism</keyword>
<evidence type="ECO:0000259" key="9">
    <source>
        <dbReference type="Pfam" id="PF08541"/>
    </source>
</evidence>
<keyword evidence="7 8" id="KW-0511">Multifunctional enzyme</keyword>
<dbReference type="UniPathway" id="UPA00094"/>
<evidence type="ECO:0000256" key="2">
    <source>
        <dbReference type="ARBA" id="ARBA00022516"/>
    </source>
</evidence>
<evidence type="ECO:0000256" key="5">
    <source>
        <dbReference type="ARBA" id="ARBA00023098"/>
    </source>
</evidence>
<sequence>MTQLRKAKIAGTGMYVPPKVVTNKDLEAVMDTSDEWIKQRSGIEQRHHVEGIGTSDLAFEAAKNAMTAANVSAEDIDLILLATLSPDHQFPGSSAVLQAKLGLSTTPSMDIKCQCSGFIYGLNVGKLFVESGQYNRVLVVGAEAHSPVLDFSTEGRDVTVLFGDGAGAAIIEASDDDSQIMHCSLHSQGEFANRLWIERPGTAGGEWLTEAHKAERQHFPYMEGRYVFKHAVTRLSEVIHETLEKNDLTLADIDHFLFHQANLRINEKVAAMLEIPEEKCHNNIMRYGNCSAASIPMLLDECVRQEKVKKGDIILMAAFGAGFTWAGSVIKW</sequence>
<dbReference type="Pfam" id="PF08541">
    <property type="entry name" value="ACP_syn_III_C"/>
    <property type="match status" value="1"/>
</dbReference>
<comment type="catalytic activity">
    <reaction evidence="8">
        <text>malonyl-[ACP] + acetyl-CoA + H(+) = 3-oxobutanoyl-[ACP] + CO2 + CoA</text>
        <dbReference type="Rhea" id="RHEA:12080"/>
        <dbReference type="Rhea" id="RHEA-COMP:9623"/>
        <dbReference type="Rhea" id="RHEA-COMP:9625"/>
        <dbReference type="ChEBI" id="CHEBI:15378"/>
        <dbReference type="ChEBI" id="CHEBI:16526"/>
        <dbReference type="ChEBI" id="CHEBI:57287"/>
        <dbReference type="ChEBI" id="CHEBI:57288"/>
        <dbReference type="ChEBI" id="CHEBI:78449"/>
        <dbReference type="ChEBI" id="CHEBI:78450"/>
        <dbReference type="EC" id="2.3.1.180"/>
    </reaction>
</comment>
<keyword evidence="5 8" id="KW-0443">Lipid metabolism</keyword>
<dbReference type="GO" id="GO:0004315">
    <property type="term" value="F:3-oxoacyl-[acyl-carrier-protein] synthase activity"/>
    <property type="evidence" value="ECO:0007669"/>
    <property type="project" value="InterPro"/>
</dbReference>
<feature type="domain" description="Beta-ketoacyl-[acyl-carrier-protein] synthase III N-terminal" evidence="10">
    <location>
        <begin position="109"/>
        <end position="189"/>
    </location>
</feature>
<feature type="domain" description="Beta-ketoacyl-[acyl-carrier-protein] synthase III C-terminal" evidence="9">
    <location>
        <begin position="243"/>
        <end position="332"/>
    </location>
</feature>
<dbReference type="InterPro" id="IPR013747">
    <property type="entry name" value="ACP_syn_III_C"/>
</dbReference>
<dbReference type="GO" id="GO:0005737">
    <property type="term" value="C:cytoplasm"/>
    <property type="evidence" value="ECO:0007669"/>
    <property type="project" value="UniProtKB-SubCell"/>
</dbReference>
<dbReference type="Pfam" id="PF08545">
    <property type="entry name" value="ACP_syn_III"/>
    <property type="match status" value="1"/>
</dbReference>
<comment type="similarity">
    <text evidence="1 8">Belongs to the thiolase-like superfamily. FabH family.</text>
</comment>